<accession>B3DXH3</accession>
<evidence type="ECO:0000313" key="2">
    <source>
        <dbReference type="Proteomes" id="UP000009149"/>
    </source>
</evidence>
<dbReference type="eggNOG" id="ENOG5032C51">
    <property type="taxonomic scope" value="Bacteria"/>
</dbReference>
<reference evidence="1 2" key="1">
    <citation type="journal article" date="2008" name="Biol. Direct">
        <title>Complete genome sequence of the extremely acidophilic methanotroph isolate V4, Methylacidiphilum infernorum, a representative of the bacterial phylum Verrucomicrobia.</title>
        <authorList>
            <person name="Hou S."/>
            <person name="Makarova K.S."/>
            <person name="Saw J.H."/>
            <person name="Senin P."/>
            <person name="Ly B.V."/>
            <person name="Zhou Z."/>
            <person name="Ren Y."/>
            <person name="Wang J."/>
            <person name="Galperin M.Y."/>
            <person name="Omelchenko M.V."/>
            <person name="Wolf Y.I."/>
            <person name="Yutin N."/>
            <person name="Koonin E.V."/>
            <person name="Stott M.B."/>
            <person name="Mountain B.W."/>
            <person name="Crowe M.A."/>
            <person name="Smirnova A.V."/>
            <person name="Dunfield P.F."/>
            <person name="Feng L."/>
            <person name="Wang L."/>
            <person name="Alam M."/>
        </authorList>
    </citation>
    <scope>NUCLEOTIDE SEQUENCE [LARGE SCALE GENOMIC DNA]</scope>
    <source>
        <strain evidence="2">Isolate V4</strain>
    </source>
</reference>
<dbReference type="AlphaFoldDB" id="B3DXH3"/>
<name>B3DXH3_METI4</name>
<organism evidence="1 2">
    <name type="scientific">Methylacidiphilum infernorum (isolate V4)</name>
    <name type="common">Methylokorus infernorum (strain V4)</name>
    <dbReference type="NCBI Taxonomy" id="481448"/>
    <lineage>
        <taxon>Bacteria</taxon>
        <taxon>Pseudomonadati</taxon>
        <taxon>Verrucomicrobiota</taxon>
        <taxon>Methylacidiphilae</taxon>
        <taxon>Methylacidiphilales</taxon>
        <taxon>Methylacidiphilaceae</taxon>
        <taxon>Methylacidiphilum (ex Ratnadevi et al. 2023)</taxon>
    </lineage>
</organism>
<proteinExistence type="predicted"/>
<evidence type="ECO:0000313" key="1">
    <source>
        <dbReference type="EMBL" id="ACD82207.1"/>
    </source>
</evidence>
<dbReference type="STRING" id="481448.Minf_0147"/>
<sequence length="292" mass="33247">MTLMERTKEVQDSKKMKKWDIGTLHSLAGIICSIEDPGPLWVMTIKRHSNADRDALQEWICQTLLTASQFPGNIENTILSLADPRGYGGDPKKVEEVVTKLNKMLIVEGYEIKLDGIKPQLIDREPGLIKDPENPLGFLDPPDFTPLTNDQLLRDILHERWIEVRKCVDSGAYVAALVMMGSLLEGVLLAVAEANPEEANRSSASPKDRKGQPKDFCDWTLNDLINVAHKRGWIRKHVNDFSRILREYRNIVHPKKQREMEMQPDKDTCTICWGVVRAAVNNVVDWQKKNRS</sequence>
<dbReference type="EMBL" id="CP000975">
    <property type="protein sequence ID" value="ACD82207.1"/>
    <property type="molecule type" value="Genomic_DNA"/>
</dbReference>
<dbReference type="Proteomes" id="UP000009149">
    <property type="component" value="Chromosome"/>
</dbReference>
<protein>
    <submittedName>
        <fullName evidence="1">Uncharacterized protein</fullName>
    </submittedName>
</protein>
<gene>
    <name evidence="1" type="ordered locus">Minf_0147</name>
</gene>
<dbReference type="HOGENOM" id="CLU_084997_0_0_0"/>
<dbReference type="KEGG" id="min:Minf_0147"/>